<evidence type="ECO:0000256" key="7">
    <source>
        <dbReference type="ARBA" id="ARBA00023125"/>
    </source>
</evidence>
<evidence type="ECO:0000256" key="4">
    <source>
        <dbReference type="ARBA" id="ARBA00022771"/>
    </source>
</evidence>
<feature type="binding site" evidence="11">
    <location>
        <position position="20"/>
    </location>
    <ligand>
        <name>Zn(2+)</name>
        <dbReference type="ChEBI" id="CHEBI:29105"/>
    </ligand>
</feature>
<dbReference type="InterPro" id="IPR013087">
    <property type="entry name" value="Znf_C2H2_type"/>
</dbReference>
<keyword evidence="2 11" id="KW-0479">Metal-binding</keyword>
<evidence type="ECO:0000256" key="3">
    <source>
        <dbReference type="ARBA" id="ARBA00022737"/>
    </source>
</evidence>
<feature type="domain" description="C2H2-type" evidence="13">
    <location>
        <begin position="639"/>
        <end position="666"/>
    </location>
</feature>
<dbReference type="Gene3D" id="3.40.1800.20">
    <property type="match status" value="1"/>
</dbReference>
<keyword evidence="8" id="KW-0804">Transcription</keyword>
<dbReference type="FunFam" id="3.30.160.60:FF:000328">
    <property type="entry name" value="Zinc finger protein 1079"/>
    <property type="match status" value="1"/>
</dbReference>
<keyword evidence="4 10" id="KW-0863">Zinc-finger</keyword>
<dbReference type="Pfam" id="PF13894">
    <property type="entry name" value="zf-C2H2_4"/>
    <property type="match status" value="1"/>
</dbReference>
<dbReference type="InterPro" id="IPR012934">
    <property type="entry name" value="Znf_AD"/>
</dbReference>
<evidence type="ECO:0000256" key="8">
    <source>
        <dbReference type="ARBA" id="ARBA00023163"/>
    </source>
</evidence>
<reference evidence="15" key="1">
    <citation type="submission" date="2022-01" db="EMBL/GenBank/DDBJ databases">
        <authorList>
            <person name="King R."/>
        </authorList>
    </citation>
    <scope>NUCLEOTIDE SEQUENCE</scope>
</reference>
<dbReference type="EMBL" id="OU892280">
    <property type="protein sequence ID" value="CAG9768295.1"/>
    <property type="molecule type" value="Genomic_DNA"/>
</dbReference>
<proteinExistence type="predicted"/>
<name>A0A9N9MRJ6_9CUCU</name>
<dbReference type="GO" id="GO:0008270">
    <property type="term" value="F:zinc ion binding"/>
    <property type="evidence" value="ECO:0007669"/>
    <property type="project" value="UniProtKB-UniRule"/>
</dbReference>
<feature type="domain" description="C2H2-type" evidence="13">
    <location>
        <begin position="429"/>
        <end position="456"/>
    </location>
</feature>
<organism evidence="15 16">
    <name type="scientific">Ceutorhynchus assimilis</name>
    <name type="common">cabbage seed weevil</name>
    <dbReference type="NCBI Taxonomy" id="467358"/>
    <lineage>
        <taxon>Eukaryota</taxon>
        <taxon>Metazoa</taxon>
        <taxon>Ecdysozoa</taxon>
        <taxon>Arthropoda</taxon>
        <taxon>Hexapoda</taxon>
        <taxon>Insecta</taxon>
        <taxon>Pterygota</taxon>
        <taxon>Neoptera</taxon>
        <taxon>Endopterygota</taxon>
        <taxon>Coleoptera</taxon>
        <taxon>Polyphaga</taxon>
        <taxon>Cucujiformia</taxon>
        <taxon>Curculionidae</taxon>
        <taxon>Ceutorhynchinae</taxon>
        <taxon>Ceutorhynchus</taxon>
    </lineage>
</organism>
<keyword evidence="3" id="KW-0677">Repeat</keyword>
<keyword evidence="16" id="KW-1185">Reference proteome</keyword>
<keyword evidence="5 11" id="KW-0862">Zinc</keyword>
<evidence type="ECO:0000256" key="10">
    <source>
        <dbReference type="PROSITE-ProRule" id="PRU00042"/>
    </source>
</evidence>
<feature type="binding site" evidence="11">
    <location>
        <position position="72"/>
    </location>
    <ligand>
        <name>Zn(2+)</name>
        <dbReference type="ChEBI" id="CHEBI:29105"/>
    </ligand>
</feature>
<dbReference type="FunFam" id="3.30.160.60:FF:002343">
    <property type="entry name" value="Zinc finger protein 33A"/>
    <property type="match status" value="1"/>
</dbReference>
<evidence type="ECO:0008006" key="17">
    <source>
        <dbReference type="Google" id="ProtNLM"/>
    </source>
</evidence>
<feature type="compositionally biased region" description="Polar residues" evidence="12">
    <location>
        <begin position="124"/>
        <end position="133"/>
    </location>
</feature>
<feature type="binding site" evidence="11">
    <location>
        <position position="69"/>
    </location>
    <ligand>
        <name>Zn(2+)</name>
        <dbReference type="ChEBI" id="CHEBI:29105"/>
    </ligand>
</feature>
<feature type="domain" description="C2H2-type" evidence="13">
    <location>
        <begin position="527"/>
        <end position="554"/>
    </location>
</feature>
<feature type="domain" description="C2H2-type" evidence="13">
    <location>
        <begin position="484"/>
        <end position="508"/>
    </location>
</feature>
<evidence type="ECO:0000313" key="16">
    <source>
        <dbReference type="Proteomes" id="UP001152799"/>
    </source>
</evidence>
<evidence type="ECO:0000256" key="6">
    <source>
        <dbReference type="ARBA" id="ARBA00023015"/>
    </source>
</evidence>
<dbReference type="SUPFAM" id="SSF57667">
    <property type="entry name" value="beta-beta-alpha zinc fingers"/>
    <property type="match status" value="6"/>
</dbReference>
<keyword evidence="9" id="KW-0539">Nucleus</keyword>
<feature type="binding site" evidence="11">
    <location>
        <position position="17"/>
    </location>
    <ligand>
        <name>Zn(2+)</name>
        <dbReference type="ChEBI" id="CHEBI:29105"/>
    </ligand>
</feature>
<keyword evidence="7" id="KW-0238">DNA-binding</keyword>
<dbReference type="PANTHER" id="PTHR24390:SF237">
    <property type="entry name" value="FI23536P1-RELATED"/>
    <property type="match status" value="1"/>
</dbReference>
<dbReference type="PANTHER" id="PTHR24390">
    <property type="entry name" value="ZINC FINGER PROTEIN"/>
    <property type="match status" value="1"/>
</dbReference>
<dbReference type="Pfam" id="PF07776">
    <property type="entry name" value="zf-AD"/>
    <property type="match status" value="1"/>
</dbReference>
<keyword evidence="6" id="KW-0805">Transcription regulation</keyword>
<feature type="domain" description="C2H2-type" evidence="13">
    <location>
        <begin position="611"/>
        <end position="638"/>
    </location>
</feature>
<dbReference type="GO" id="GO:0003700">
    <property type="term" value="F:DNA-binding transcription factor activity"/>
    <property type="evidence" value="ECO:0007669"/>
    <property type="project" value="TreeGrafter"/>
</dbReference>
<evidence type="ECO:0000256" key="2">
    <source>
        <dbReference type="ARBA" id="ARBA00022723"/>
    </source>
</evidence>
<dbReference type="AlphaFoldDB" id="A0A9N9MRJ6"/>
<feature type="domain" description="C2H2-type" evidence="13">
    <location>
        <begin position="695"/>
        <end position="718"/>
    </location>
</feature>
<dbReference type="GO" id="GO:0006357">
    <property type="term" value="P:regulation of transcription by RNA polymerase II"/>
    <property type="evidence" value="ECO:0007669"/>
    <property type="project" value="TreeGrafter"/>
</dbReference>
<feature type="compositionally biased region" description="Basic and acidic residues" evidence="12">
    <location>
        <begin position="152"/>
        <end position="170"/>
    </location>
</feature>
<evidence type="ECO:0000259" key="14">
    <source>
        <dbReference type="PROSITE" id="PS51915"/>
    </source>
</evidence>
<dbReference type="SUPFAM" id="SSF57716">
    <property type="entry name" value="Glucocorticoid receptor-like (DNA-binding domain)"/>
    <property type="match status" value="1"/>
</dbReference>
<evidence type="ECO:0000256" key="11">
    <source>
        <dbReference type="PROSITE-ProRule" id="PRU01263"/>
    </source>
</evidence>
<feature type="domain" description="C2H2-type" evidence="13">
    <location>
        <begin position="457"/>
        <end position="484"/>
    </location>
</feature>
<dbReference type="PROSITE" id="PS50157">
    <property type="entry name" value="ZINC_FINGER_C2H2_2"/>
    <property type="match status" value="9"/>
</dbReference>
<feature type="domain" description="C2H2-type" evidence="13">
    <location>
        <begin position="581"/>
        <end position="608"/>
    </location>
</feature>
<sequence>MQKQDIKISLSNFNNICRVCLAENGELQTIYGVTVENEKKTEIIDLVTILKRYCSLEVNKDDDKPQQICKPCIRLLCESYTFFDKCCHSNVILDCILSDNKTEIPKDEPSDLKSEVQPLRKRSTTTQETSYFSESEDDRFANNDCEDDSDWEPAKQEPQEDNKRGSLEEMKESDDDGDEDDDDDDDLEVKGTITTKKRGRPRKSLKTETADTEAIENQHKELVCRLCGAFLPDINASIDHYDEFHAPELEIDVCIFCEKPKKYKKRDSLLYHMGLHSKESKKCIPCRKYFKSKELLKEHLNECFKVDQKTSIKLEDSDCDTKPDISLSANQCQLSQKVLKSTQYDGAFTCQLCHQHLGEIDFVISHFEKDHSDDLVCIICLRNFSKQVPLFHLGLHSEKSQICRPCRLFFRTKEEYEDHMVKYDHDKSLSCKICGKKFTRNYKKNKHMLSHLKEKNYSCNKCGKTFTYKTSLVRHFKMHFGKRFLCSSCGNAYTTKFMLQRHIRIMHTFVDDDGKPLPKPPPKPVRIQCEFCGEIFTTKYGYGRHIRRHPEFKEFKCKICSFMCDTRDQLDVHMENKHNKHTCDVCGKRFPFESELKTHHRKHEDMEMARFRCDVCGKTARTQTQLKVHYRIHTGERPFACETCGKSFKQTAHLKVHMFQHTGKMPFKCDICDKTFPFQHVMEIHMRTHTGEKPFQCMFCGNAYHDRTTMQKHQKKKHPEIPIQKASEKTILHHSYELFVTELTIL</sequence>
<evidence type="ECO:0000256" key="12">
    <source>
        <dbReference type="SAM" id="MobiDB-lite"/>
    </source>
</evidence>
<evidence type="ECO:0000313" key="15">
    <source>
        <dbReference type="EMBL" id="CAG9768295.1"/>
    </source>
</evidence>
<protein>
    <recommendedName>
        <fullName evidence="17">Zinc finger protein</fullName>
    </recommendedName>
</protein>
<dbReference type="Gene3D" id="3.30.160.60">
    <property type="entry name" value="Classic Zinc Finger"/>
    <property type="match status" value="8"/>
</dbReference>
<dbReference type="FunFam" id="3.30.160.60:FF:000052">
    <property type="entry name" value="zinc finger protein 546 isoform X1"/>
    <property type="match status" value="1"/>
</dbReference>
<feature type="region of interest" description="Disordered" evidence="12">
    <location>
        <begin position="104"/>
        <end position="212"/>
    </location>
</feature>
<feature type="compositionally biased region" description="Basic residues" evidence="12">
    <location>
        <begin position="195"/>
        <end position="204"/>
    </location>
</feature>
<feature type="compositionally biased region" description="Acidic residues" evidence="12">
    <location>
        <begin position="171"/>
        <end position="187"/>
    </location>
</feature>
<dbReference type="FunFam" id="3.30.160.60:FF:000965">
    <property type="entry name" value="Neurotrophin receptor-interacting factor homolog"/>
    <property type="match status" value="1"/>
</dbReference>
<evidence type="ECO:0000256" key="1">
    <source>
        <dbReference type="ARBA" id="ARBA00004123"/>
    </source>
</evidence>
<dbReference type="Proteomes" id="UP001152799">
    <property type="component" value="Chromosome 4"/>
</dbReference>
<dbReference type="PROSITE" id="PS00028">
    <property type="entry name" value="ZINC_FINGER_C2H2_1"/>
    <property type="match status" value="8"/>
</dbReference>
<evidence type="ECO:0000256" key="9">
    <source>
        <dbReference type="ARBA" id="ARBA00023242"/>
    </source>
</evidence>
<dbReference type="PROSITE" id="PS51915">
    <property type="entry name" value="ZAD"/>
    <property type="match status" value="1"/>
</dbReference>
<evidence type="ECO:0000256" key="5">
    <source>
        <dbReference type="ARBA" id="ARBA00022833"/>
    </source>
</evidence>
<feature type="domain" description="C2H2-type" evidence="13">
    <location>
        <begin position="667"/>
        <end position="694"/>
    </location>
</feature>
<dbReference type="GO" id="GO:0005634">
    <property type="term" value="C:nucleus"/>
    <property type="evidence" value="ECO:0007669"/>
    <property type="project" value="UniProtKB-SubCell"/>
</dbReference>
<evidence type="ECO:0000259" key="13">
    <source>
        <dbReference type="PROSITE" id="PS50157"/>
    </source>
</evidence>
<feature type="compositionally biased region" description="Basic and acidic residues" evidence="12">
    <location>
        <begin position="104"/>
        <end position="114"/>
    </location>
</feature>
<dbReference type="Pfam" id="PF00096">
    <property type="entry name" value="zf-C2H2"/>
    <property type="match status" value="7"/>
</dbReference>
<dbReference type="InterPro" id="IPR036236">
    <property type="entry name" value="Znf_C2H2_sf"/>
</dbReference>
<dbReference type="OrthoDB" id="4748970at2759"/>
<feature type="domain" description="ZAD" evidence="14">
    <location>
        <begin position="15"/>
        <end position="96"/>
    </location>
</feature>
<accession>A0A9N9MRJ6</accession>
<dbReference type="GO" id="GO:0000978">
    <property type="term" value="F:RNA polymerase II cis-regulatory region sequence-specific DNA binding"/>
    <property type="evidence" value="ECO:0007669"/>
    <property type="project" value="TreeGrafter"/>
</dbReference>
<dbReference type="SMART" id="SM00355">
    <property type="entry name" value="ZnF_C2H2"/>
    <property type="match status" value="15"/>
</dbReference>
<gene>
    <name evidence="15" type="ORF">CEUTPL_LOCUS8841</name>
</gene>
<comment type="subcellular location">
    <subcellularLocation>
        <location evidence="1">Nucleus</location>
    </subcellularLocation>
</comment>